<keyword evidence="8" id="KW-0492">Microsome</keyword>
<dbReference type="GO" id="GO:0004497">
    <property type="term" value="F:monooxygenase activity"/>
    <property type="evidence" value="ECO:0007669"/>
    <property type="project" value="UniProtKB-KW"/>
</dbReference>
<dbReference type="EMBL" id="OU895878">
    <property type="protein sequence ID" value="CAG9801981.1"/>
    <property type="molecule type" value="Genomic_DNA"/>
</dbReference>
<comment type="cofactor">
    <cofactor evidence="1 13">
        <name>heme</name>
        <dbReference type="ChEBI" id="CHEBI:30413"/>
    </cofactor>
</comment>
<evidence type="ECO:0000256" key="10">
    <source>
        <dbReference type="ARBA" id="ARBA00023004"/>
    </source>
</evidence>
<dbReference type="InterPro" id="IPR050476">
    <property type="entry name" value="Insect_CytP450_Detox"/>
</dbReference>
<reference evidence="15" key="1">
    <citation type="submission" date="2022-01" db="EMBL/GenBank/DDBJ databases">
        <authorList>
            <person name="King R."/>
        </authorList>
    </citation>
    <scope>NUCLEOTIDE SEQUENCE</scope>
</reference>
<dbReference type="InterPro" id="IPR002401">
    <property type="entry name" value="Cyt_P450_E_grp-I"/>
</dbReference>
<dbReference type="GO" id="GO:0005506">
    <property type="term" value="F:iron ion binding"/>
    <property type="evidence" value="ECO:0007669"/>
    <property type="project" value="InterPro"/>
</dbReference>
<dbReference type="Proteomes" id="UP001153620">
    <property type="component" value="Chromosome 2"/>
</dbReference>
<name>A0A9N9WS26_9DIPT</name>
<gene>
    <name evidence="15" type="ORF">CHIRRI_LOCUS4898</name>
</gene>
<evidence type="ECO:0000256" key="14">
    <source>
        <dbReference type="RuleBase" id="RU000461"/>
    </source>
</evidence>
<proteinExistence type="inferred from homology"/>
<feature type="binding site" description="axial binding residue" evidence="13">
    <location>
        <position position="464"/>
    </location>
    <ligand>
        <name>heme</name>
        <dbReference type="ChEBI" id="CHEBI:30413"/>
    </ligand>
    <ligandPart>
        <name>Fe</name>
        <dbReference type="ChEBI" id="CHEBI:18248"/>
    </ligandPart>
</feature>
<evidence type="ECO:0000256" key="5">
    <source>
        <dbReference type="ARBA" id="ARBA00022617"/>
    </source>
</evidence>
<evidence type="ECO:0008006" key="17">
    <source>
        <dbReference type="Google" id="ProtNLM"/>
    </source>
</evidence>
<evidence type="ECO:0000256" key="3">
    <source>
        <dbReference type="ARBA" id="ARBA00004406"/>
    </source>
</evidence>
<dbReference type="PRINTS" id="PR00385">
    <property type="entry name" value="P450"/>
</dbReference>
<dbReference type="PROSITE" id="PS00086">
    <property type="entry name" value="CYTOCHROME_P450"/>
    <property type="match status" value="1"/>
</dbReference>
<dbReference type="Pfam" id="PF00067">
    <property type="entry name" value="p450"/>
    <property type="match status" value="1"/>
</dbReference>
<evidence type="ECO:0000256" key="2">
    <source>
        <dbReference type="ARBA" id="ARBA00004174"/>
    </source>
</evidence>
<organism evidence="15 16">
    <name type="scientific">Chironomus riparius</name>
    <dbReference type="NCBI Taxonomy" id="315576"/>
    <lineage>
        <taxon>Eukaryota</taxon>
        <taxon>Metazoa</taxon>
        <taxon>Ecdysozoa</taxon>
        <taxon>Arthropoda</taxon>
        <taxon>Hexapoda</taxon>
        <taxon>Insecta</taxon>
        <taxon>Pterygota</taxon>
        <taxon>Neoptera</taxon>
        <taxon>Endopterygota</taxon>
        <taxon>Diptera</taxon>
        <taxon>Nematocera</taxon>
        <taxon>Chironomoidea</taxon>
        <taxon>Chironomidae</taxon>
        <taxon>Chironominae</taxon>
        <taxon>Chironomus</taxon>
    </lineage>
</organism>
<dbReference type="InterPro" id="IPR036396">
    <property type="entry name" value="Cyt_P450_sf"/>
</dbReference>
<dbReference type="OrthoDB" id="2789670at2759"/>
<keyword evidence="16" id="KW-1185">Reference proteome</keyword>
<dbReference type="GO" id="GO:0020037">
    <property type="term" value="F:heme binding"/>
    <property type="evidence" value="ECO:0007669"/>
    <property type="project" value="InterPro"/>
</dbReference>
<evidence type="ECO:0000256" key="6">
    <source>
        <dbReference type="ARBA" id="ARBA00022723"/>
    </source>
</evidence>
<dbReference type="SUPFAM" id="SSF48264">
    <property type="entry name" value="Cytochrome P450"/>
    <property type="match status" value="1"/>
</dbReference>
<keyword evidence="10 13" id="KW-0408">Iron</keyword>
<keyword evidence="9 14" id="KW-0560">Oxidoreductase</keyword>
<keyword evidence="6 13" id="KW-0479">Metal-binding</keyword>
<reference evidence="15" key="2">
    <citation type="submission" date="2022-10" db="EMBL/GenBank/DDBJ databases">
        <authorList>
            <consortium name="ENA_rothamsted_submissions"/>
            <consortium name="culmorum"/>
            <person name="King R."/>
        </authorList>
    </citation>
    <scope>NUCLEOTIDE SEQUENCE</scope>
</reference>
<dbReference type="InterPro" id="IPR001128">
    <property type="entry name" value="Cyt_P450"/>
</dbReference>
<evidence type="ECO:0000256" key="4">
    <source>
        <dbReference type="ARBA" id="ARBA00010617"/>
    </source>
</evidence>
<accession>A0A9N9WS26</accession>
<evidence type="ECO:0000256" key="9">
    <source>
        <dbReference type="ARBA" id="ARBA00023002"/>
    </source>
</evidence>
<evidence type="ECO:0000256" key="7">
    <source>
        <dbReference type="ARBA" id="ARBA00022824"/>
    </source>
</evidence>
<evidence type="ECO:0000256" key="13">
    <source>
        <dbReference type="PIRSR" id="PIRSR602401-1"/>
    </source>
</evidence>
<evidence type="ECO:0000256" key="11">
    <source>
        <dbReference type="ARBA" id="ARBA00023033"/>
    </source>
</evidence>
<dbReference type="InterPro" id="IPR017972">
    <property type="entry name" value="Cyt_P450_CS"/>
</dbReference>
<evidence type="ECO:0000256" key="8">
    <source>
        <dbReference type="ARBA" id="ARBA00022848"/>
    </source>
</evidence>
<evidence type="ECO:0000313" key="15">
    <source>
        <dbReference type="EMBL" id="CAG9801981.1"/>
    </source>
</evidence>
<evidence type="ECO:0000256" key="12">
    <source>
        <dbReference type="ARBA" id="ARBA00023136"/>
    </source>
</evidence>
<protein>
    <recommendedName>
        <fullName evidence="17">Cytochrome P450</fullName>
    </recommendedName>
</protein>
<evidence type="ECO:0000256" key="1">
    <source>
        <dbReference type="ARBA" id="ARBA00001971"/>
    </source>
</evidence>
<dbReference type="PRINTS" id="PR00463">
    <property type="entry name" value="EP450I"/>
</dbReference>
<dbReference type="CDD" id="cd11056">
    <property type="entry name" value="CYP6-like"/>
    <property type="match status" value="1"/>
</dbReference>
<dbReference type="GO" id="GO:0016705">
    <property type="term" value="F:oxidoreductase activity, acting on paired donors, with incorporation or reduction of molecular oxygen"/>
    <property type="evidence" value="ECO:0007669"/>
    <property type="project" value="InterPro"/>
</dbReference>
<dbReference type="FunFam" id="1.10.630.10:FF:000042">
    <property type="entry name" value="Cytochrome P450"/>
    <property type="match status" value="1"/>
</dbReference>
<dbReference type="Gene3D" id="1.10.630.10">
    <property type="entry name" value="Cytochrome P450"/>
    <property type="match status" value="1"/>
</dbReference>
<evidence type="ECO:0000313" key="16">
    <source>
        <dbReference type="Proteomes" id="UP001153620"/>
    </source>
</evidence>
<dbReference type="PANTHER" id="PTHR24292">
    <property type="entry name" value="CYTOCHROME P450"/>
    <property type="match status" value="1"/>
</dbReference>
<dbReference type="GO" id="GO:0005789">
    <property type="term" value="C:endoplasmic reticulum membrane"/>
    <property type="evidence" value="ECO:0007669"/>
    <property type="project" value="UniProtKB-SubCell"/>
</dbReference>
<dbReference type="PANTHER" id="PTHR24292:SF100">
    <property type="entry name" value="CYTOCHROME P450 6A16, ISOFORM B-RELATED"/>
    <property type="match status" value="1"/>
</dbReference>
<comment type="similarity">
    <text evidence="4 14">Belongs to the cytochrome P450 family.</text>
</comment>
<dbReference type="AlphaFoldDB" id="A0A9N9WS26"/>
<comment type="subcellular location">
    <subcellularLocation>
        <location evidence="3">Endoplasmic reticulum membrane</location>
        <topology evidence="3">Peripheral membrane protein</topology>
    </subcellularLocation>
    <subcellularLocation>
        <location evidence="2">Microsome membrane</location>
        <topology evidence="2">Peripheral membrane protein</topology>
    </subcellularLocation>
</comment>
<keyword evidence="7" id="KW-0256">Endoplasmic reticulum</keyword>
<keyword evidence="11 14" id="KW-0503">Monooxygenase</keyword>
<keyword evidence="5 13" id="KW-0349">Heme</keyword>
<sequence>MILFALLAILAVVIYFTNQHYFSYWTNRGFPYKEPTFFLGELKGMITMKKSFGDFFTHIYENYKNKKLLGLYFTYRPTLLVNDPMLIQEIMIKDFTSFHDRGFPVDEEIDPLGGHLFLLAGQRWRDLRVKLSPTFTSGKLKGMYPAINDCGHVLQNYIEKEVKNGNDVFDARDLLARFTTTVISSVAFGIENDCINDPNNIFRKMGLKIFQPSFRQMVQDILGMFVPSVLIKLKIKQIPQDIEDFFMSVVKQSIDRRENNKELERKDFMQLLIQLKNQGYVSADKDDEIDDKIKEHDNKKLETKKLTFNEVAAQTFLFFVAGFETSSSTSNLCLFELCRHPEIQKKVQKEIDEALKAANTNEITYDILQDLKYLECCVDEALRKYPIVPVLIRECTKDHTFSETNWTVEKGTTIFLPVQALQRDPNIYDNPMEFIPERFIDSPTGNGNSKGLYYLPFGDGPRNCIGARMGKLQTKLGLAMMLSKFSFELVDKSLLTKEFEVHPNQFILTPKDNIMMKVKVRQ</sequence>
<keyword evidence="12" id="KW-0472">Membrane</keyword>